<evidence type="ECO:0000313" key="10">
    <source>
        <dbReference type="EMBL" id="MBM7840802.1"/>
    </source>
</evidence>
<keyword evidence="5 8" id="KW-0812">Transmembrane</keyword>
<sequence length="403" mass="43340">MDYIREGTSSFKKVNLALFIAGVNTFAILYCVQPLLEPFTREFAVSPSVSSLALSVTTIFLAVSMLVMGSLSEVWGRKGVMVVAMFASSFLCLASAFAPDFYTLLLLRLVIGITLAGVPSIAMAYLGEEMAKSSLAKAIGIYISGNAFGAMAGRFLAGSLADLFNWQTALFAIGMISLAAAIAFYYLLRPSQHFQAKNLHFGELSRALGVHLKSKPLLSLFGLGFLLLGSNVALYNFIGFELINRYQVEAVYVNGVYLLFIIGMFSSVLIGRLVARIGQVYSLYTVFLLISCGTIVSLMDGVGFKIIGLALTTFSFFGGHSIASSLVSRMAMANKAQASSLYLLMYYAGSSVGGTLAGVFWGQIGWAGVVIVVNGFMVIGIGLIRWFSKTTRLEIEQDKASSV</sequence>
<feature type="transmembrane region" description="Helical" evidence="8">
    <location>
        <begin position="281"/>
        <end position="300"/>
    </location>
</feature>
<feature type="transmembrane region" description="Helical" evidence="8">
    <location>
        <begin position="366"/>
        <end position="387"/>
    </location>
</feature>
<dbReference type="Pfam" id="PF07690">
    <property type="entry name" value="MFS_1"/>
    <property type="match status" value="1"/>
</dbReference>
<feature type="transmembrane region" description="Helical" evidence="8">
    <location>
        <begin position="16"/>
        <end position="36"/>
    </location>
</feature>
<evidence type="ECO:0000256" key="6">
    <source>
        <dbReference type="ARBA" id="ARBA00022989"/>
    </source>
</evidence>
<dbReference type="PANTHER" id="PTHR43271">
    <property type="entry name" value="BLL2771 PROTEIN"/>
    <property type="match status" value="1"/>
</dbReference>
<accession>A0ABS2SZ56</accession>
<dbReference type="InterPro" id="IPR020846">
    <property type="entry name" value="MFS_dom"/>
</dbReference>
<dbReference type="InterPro" id="IPR011701">
    <property type="entry name" value="MFS"/>
</dbReference>
<feature type="transmembrane region" description="Helical" evidence="8">
    <location>
        <begin position="105"/>
        <end position="127"/>
    </location>
</feature>
<dbReference type="PROSITE" id="PS50850">
    <property type="entry name" value="MFS"/>
    <property type="match status" value="1"/>
</dbReference>
<dbReference type="EMBL" id="JAFBCV010000017">
    <property type="protein sequence ID" value="MBM7840802.1"/>
    <property type="molecule type" value="Genomic_DNA"/>
</dbReference>
<dbReference type="Proteomes" id="UP001179280">
    <property type="component" value="Unassembled WGS sequence"/>
</dbReference>
<dbReference type="SUPFAM" id="SSF103473">
    <property type="entry name" value="MFS general substrate transporter"/>
    <property type="match status" value="1"/>
</dbReference>
<feature type="domain" description="Major facilitator superfamily (MFS) profile" evidence="9">
    <location>
        <begin position="10"/>
        <end position="392"/>
    </location>
</feature>
<keyword evidence="4" id="KW-1003">Cell membrane</keyword>
<protein>
    <submittedName>
        <fullName evidence="10">YNFM family putative membrane transporter</fullName>
    </submittedName>
</protein>
<dbReference type="Gene3D" id="1.20.1250.20">
    <property type="entry name" value="MFS general substrate transporter like domains"/>
    <property type="match status" value="1"/>
</dbReference>
<keyword evidence="3" id="KW-0813">Transport</keyword>
<feature type="transmembrane region" description="Helical" evidence="8">
    <location>
        <begin position="340"/>
        <end position="360"/>
    </location>
</feature>
<evidence type="ECO:0000256" key="5">
    <source>
        <dbReference type="ARBA" id="ARBA00022692"/>
    </source>
</evidence>
<evidence type="ECO:0000256" key="8">
    <source>
        <dbReference type="SAM" id="Phobius"/>
    </source>
</evidence>
<feature type="transmembrane region" description="Helical" evidence="8">
    <location>
        <begin position="306"/>
        <end position="328"/>
    </location>
</feature>
<feature type="transmembrane region" description="Helical" evidence="8">
    <location>
        <begin position="169"/>
        <end position="188"/>
    </location>
</feature>
<dbReference type="CDD" id="cd17324">
    <property type="entry name" value="MFS_NepI_like"/>
    <property type="match status" value="1"/>
</dbReference>
<gene>
    <name evidence="10" type="ORF">JOC54_004095</name>
</gene>
<organism evidence="10 11">
    <name type="scientific">Shouchella xiaoxiensis</name>
    <dbReference type="NCBI Taxonomy" id="766895"/>
    <lineage>
        <taxon>Bacteria</taxon>
        <taxon>Bacillati</taxon>
        <taxon>Bacillota</taxon>
        <taxon>Bacilli</taxon>
        <taxon>Bacillales</taxon>
        <taxon>Bacillaceae</taxon>
        <taxon>Shouchella</taxon>
    </lineage>
</organism>
<evidence type="ECO:0000256" key="7">
    <source>
        <dbReference type="ARBA" id="ARBA00023136"/>
    </source>
</evidence>
<keyword evidence="7 8" id="KW-0472">Membrane</keyword>
<dbReference type="InterPro" id="IPR036259">
    <property type="entry name" value="MFS_trans_sf"/>
</dbReference>
<dbReference type="PANTHER" id="PTHR43271:SF1">
    <property type="entry name" value="INNER MEMBRANE TRANSPORT PROTEIN YNFM"/>
    <property type="match status" value="1"/>
</dbReference>
<proteinExistence type="inferred from homology"/>
<name>A0ABS2SZ56_9BACI</name>
<reference evidence="10" key="1">
    <citation type="submission" date="2021-01" db="EMBL/GenBank/DDBJ databases">
        <title>Genomic Encyclopedia of Type Strains, Phase IV (KMG-IV): sequencing the most valuable type-strain genomes for metagenomic binning, comparative biology and taxonomic classification.</title>
        <authorList>
            <person name="Goeker M."/>
        </authorList>
    </citation>
    <scope>NUCLEOTIDE SEQUENCE</scope>
    <source>
        <strain evidence="10">DSM 21943</strain>
    </source>
</reference>
<comment type="caution">
    <text evidence="10">The sequence shown here is derived from an EMBL/GenBank/DDBJ whole genome shotgun (WGS) entry which is preliminary data.</text>
</comment>
<feature type="transmembrane region" description="Helical" evidence="8">
    <location>
        <begin position="217"/>
        <end position="238"/>
    </location>
</feature>
<feature type="transmembrane region" description="Helical" evidence="8">
    <location>
        <begin position="80"/>
        <end position="99"/>
    </location>
</feature>
<evidence type="ECO:0000256" key="4">
    <source>
        <dbReference type="ARBA" id="ARBA00022475"/>
    </source>
</evidence>
<comment type="similarity">
    <text evidence="2">Belongs to the major facilitator superfamily.</text>
</comment>
<keyword evidence="11" id="KW-1185">Reference proteome</keyword>
<keyword evidence="6 8" id="KW-1133">Transmembrane helix</keyword>
<comment type="subcellular location">
    <subcellularLocation>
        <location evidence="1">Cell membrane</location>
        <topology evidence="1">Multi-pass membrane protein</topology>
    </subcellularLocation>
</comment>
<evidence type="ECO:0000313" key="11">
    <source>
        <dbReference type="Proteomes" id="UP001179280"/>
    </source>
</evidence>
<feature type="transmembrane region" description="Helical" evidence="8">
    <location>
        <begin position="250"/>
        <end position="274"/>
    </location>
</feature>
<evidence type="ECO:0000259" key="9">
    <source>
        <dbReference type="PROSITE" id="PS50850"/>
    </source>
</evidence>
<evidence type="ECO:0000256" key="2">
    <source>
        <dbReference type="ARBA" id="ARBA00008335"/>
    </source>
</evidence>
<feature type="transmembrane region" description="Helical" evidence="8">
    <location>
        <begin position="139"/>
        <end position="157"/>
    </location>
</feature>
<evidence type="ECO:0000256" key="1">
    <source>
        <dbReference type="ARBA" id="ARBA00004651"/>
    </source>
</evidence>
<feature type="transmembrane region" description="Helical" evidence="8">
    <location>
        <begin position="48"/>
        <end position="68"/>
    </location>
</feature>
<dbReference type="RefSeq" id="WP_204468621.1">
    <property type="nucleotide sequence ID" value="NZ_JAFBCV010000017.1"/>
</dbReference>
<evidence type="ECO:0000256" key="3">
    <source>
        <dbReference type="ARBA" id="ARBA00022448"/>
    </source>
</evidence>